<feature type="transmembrane region" description="Helical" evidence="1">
    <location>
        <begin position="32"/>
        <end position="56"/>
    </location>
</feature>
<dbReference type="Proteomes" id="UP000291613">
    <property type="component" value="Unassembled WGS sequence"/>
</dbReference>
<dbReference type="AlphaFoldDB" id="A0A4Q9GQY6"/>
<dbReference type="InterPro" id="IPR001633">
    <property type="entry name" value="EAL_dom"/>
</dbReference>
<dbReference type="InterPro" id="IPR029787">
    <property type="entry name" value="Nucleotide_cyclase"/>
</dbReference>
<feature type="transmembrane region" description="Helical" evidence="1">
    <location>
        <begin position="161"/>
        <end position="183"/>
    </location>
</feature>
<feature type="transmembrane region" description="Helical" evidence="1">
    <location>
        <begin position="129"/>
        <end position="149"/>
    </location>
</feature>
<evidence type="ECO:0000313" key="7">
    <source>
        <dbReference type="Proteomes" id="UP000291613"/>
    </source>
</evidence>
<feature type="transmembrane region" description="Helical" evidence="1">
    <location>
        <begin position="68"/>
        <end position="88"/>
    </location>
</feature>
<reference evidence="6 7" key="1">
    <citation type="submission" date="2019-02" db="EMBL/GenBank/DDBJ databases">
        <title>Hansschlegelia quercus sp. nov., a novel methylotrophic bacterium from buds of oak (Quercus robur L.).</title>
        <authorList>
            <person name="Agafonova N.V."/>
            <person name="Kaparullina E.N."/>
            <person name="Grouzdev D.S."/>
            <person name="Doronina N.V."/>
        </authorList>
    </citation>
    <scope>NUCLEOTIDE SEQUENCE [LARGE SCALE GENOMIC DNA]</scope>
    <source>
        <strain evidence="6 7">Dub</strain>
    </source>
</reference>
<dbReference type="Gene3D" id="3.20.20.450">
    <property type="entry name" value="EAL domain"/>
    <property type="match status" value="1"/>
</dbReference>
<evidence type="ECO:0000259" key="3">
    <source>
        <dbReference type="PROSITE" id="PS50883"/>
    </source>
</evidence>
<accession>A0A4Q9GQY6</accession>
<keyword evidence="7" id="KW-1185">Reference proteome</keyword>
<dbReference type="Pfam" id="PF00563">
    <property type="entry name" value="EAL"/>
    <property type="match status" value="1"/>
</dbReference>
<dbReference type="SUPFAM" id="SSF141868">
    <property type="entry name" value="EAL domain-like"/>
    <property type="match status" value="1"/>
</dbReference>
<name>A0A4Q9GQY6_9HYPH</name>
<feature type="domain" description="MHYT" evidence="5">
    <location>
        <begin position="1"/>
        <end position="182"/>
    </location>
</feature>
<organism evidence="6 7">
    <name type="scientific">Hansschlegelia quercus</name>
    <dbReference type="NCBI Taxonomy" id="2528245"/>
    <lineage>
        <taxon>Bacteria</taxon>
        <taxon>Pseudomonadati</taxon>
        <taxon>Pseudomonadota</taxon>
        <taxon>Alphaproteobacteria</taxon>
        <taxon>Hyphomicrobiales</taxon>
        <taxon>Methylopilaceae</taxon>
        <taxon>Hansschlegelia</taxon>
    </lineage>
</organism>
<dbReference type="Pfam" id="PF00990">
    <property type="entry name" value="GGDEF"/>
    <property type="match status" value="1"/>
</dbReference>
<dbReference type="SMART" id="SM00267">
    <property type="entry name" value="GGDEF"/>
    <property type="match status" value="1"/>
</dbReference>
<dbReference type="GO" id="GO:0016020">
    <property type="term" value="C:membrane"/>
    <property type="evidence" value="ECO:0007669"/>
    <property type="project" value="UniProtKB-UniRule"/>
</dbReference>
<dbReference type="InterPro" id="IPR052155">
    <property type="entry name" value="Biofilm_reg_signaling"/>
</dbReference>
<dbReference type="NCBIfam" id="TIGR00254">
    <property type="entry name" value="GGDEF"/>
    <property type="match status" value="1"/>
</dbReference>
<gene>
    <name evidence="6" type="ORF">EYR15_03585</name>
</gene>
<dbReference type="InterPro" id="IPR035965">
    <property type="entry name" value="PAS-like_dom_sf"/>
</dbReference>
<dbReference type="SUPFAM" id="SSF55073">
    <property type="entry name" value="Nucleotide cyclase"/>
    <property type="match status" value="1"/>
</dbReference>
<evidence type="ECO:0000313" key="6">
    <source>
        <dbReference type="EMBL" id="TBN55224.1"/>
    </source>
</evidence>
<dbReference type="InterPro" id="IPR035919">
    <property type="entry name" value="EAL_sf"/>
</dbReference>
<dbReference type="Pfam" id="PF13188">
    <property type="entry name" value="PAS_8"/>
    <property type="match status" value="1"/>
</dbReference>
<feature type="chain" id="PRO_5020354846" evidence="2">
    <location>
        <begin position="20"/>
        <end position="769"/>
    </location>
</feature>
<evidence type="ECO:0000259" key="5">
    <source>
        <dbReference type="PROSITE" id="PS50924"/>
    </source>
</evidence>
<dbReference type="Pfam" id="PF03707">
    <property type="entry name" value="MHYT"/>
    <property type="match status" value="2"/>
</dbReference>
<feature type="domain" description="GGDEF" evidence="4">
    <location>
        <begin position="375"/>
        <end position="508"/>
    </location>
</feature>
<feature type="signal peptide" evidence="2">
    <location>
        <begin position="1"/>
        <end position="19"/>
    </location>
</feature>
<dbReference type="Gene3D" id="3.30.450.20">
    <property type="entry name" value="PAS domain"/>
    <property type="match status" value="1"/>
</dbReference>
<keyword evidence="1" id="KW-1133">Transmembrane helix</keyword>
<sequence length="769" mass="82344">MLLAAIVCAIGVYGSSSIAAHAGLVDGRARKVWGVVGITAAGCTAWATHMIGLFAFQPGMEAGFDPTLMAVSLIAGTVGIGAGVWLGVGRHDRERRFVAGVVLGLGVTTLHYLGQASYVVTGYVVWDDVLVGGSIVVSLAMFGVATVASGDRRPPIRRLGAPLLLAAIAVLHFSGMAAATFVFDPRIELGPAILPARLVAPVVAGASAVLFVLAVLGLRFALAARAAARRDRERLRELASVAVEGLLLCDGELIATINQSLEELSGLPSAALSGRPMSVLLPGVNLVNLPERQELDAELVAANGQRVPVRVLRREVHFGRERQAVVAIRDQRERLSAEQRMRTLAFSDALTGLPNRARFGDLLAARAAACLSNGAQLAILLIDLDRFKFVNDTFGHAAGDALLRQVAQRLEASAGSRSVVARLGGDEFAVLAPDGVTEFDAERLAQAVVDSLSRPFTLQNNTVEIGASAGLAIAPNDGEQPEELLRNADLALYRAKLDGKGLARRFDPELQRQARERQQMEIDLAQALIRNEFEVHYQPLVDPRTLEVKAAEALVRWRHPGRGLVSPVDFITVAEETGLISGIGSWVLSRACQDAASWPSHMRIAVNLSPTQFRDPALIETIMGALSASGLPPQRLVLEITEGVLLLDEARTLTTLELLRAYGIGLAMDDFGTGYASLGYLRRFPFSKIKIDRSFVRDLPADRGCAAIFQAIVALAGALNMSITVEGVETVEQLNFAAEEGCDLVQGYYLSRPLPLAEFHLFLNRREAA</sequence>
<keyword evidence="1" id="KW-0472">Membrane</keyword>
<feature type="domain" description="EAL" evidence="3">
    <location>
        <begin position="517"/>
        <end position="767"/>
    </location>
</feature>
<comment type="caution">
    <text evidence="6">The sequence shown here is derived from an EMBL/GenBank/DDBJ whole genome shotgun (WGS) entry which is preliminary data.</text>
</comment>
<dbReference type="PROSITE" id="PS50887">
    <property type="entry name" value="GGDEF"/>
    <property type="match status" value="1"/>
</dbReference>
<dbReference type="Gene3D" id="3.30.70.270">
    <property type="match status" value="1"/>
</dbReference>
<dbReference type="PROSITE" id="PS50883">
    <property type="entry name" value="EAL"/>
    <property type="match status" value="1"/>
</dbReference>
<dbReference type="RefSeq" id="WP_131001475.1">
    <property type="nucleotide sequence ID" value="NZ_JBHSZR010000002.1"/>
</dbReference>
<keyword evidence="1" id="KW-0812">Transmembrane</keyword>
<dbReference type="PANTHER" id="PTHR44757">
    <property type="entry name" value="DIGUANYLATE CYCLASE DGCP"/>
    <property type="match status" value="1"/>
</dbReference>
<evidence type="ECO:0000256" key="1">
    <source>
        <dbReference type="PROSITE-ProRule" id="PRU00244"/>
    </source>
</evidence>
<dbReference type="PROSITE" id="PS50924">
    <property type="entry name" value="MHYT"/>
    <property type="match status" value="1"/>
</dbReference>
<comment type="caution">
    <text evidence="1">Lacks conserved residue(s) required for the propagation of feature annotation.</text>
</comment>
<dbReference type="InterPro" id="IPR000160">
    <property type="entry name" value="GGDEF_dom"/>
</dbReference>
<evidence type="ECO:0000256" key="2">
    <source>
        <dbReference type="SAM" id="SignalP"/>
    </source>
</evidence>
<dbReference type="CDD" id="cd01948">
    <property type="entry name" value="EAL"/>
    <property type="match status" value="1"/>
</dbReference>
<dbReference type="InterPro" id="IPR000014">
    <property type="entry name" value="PAS"/>
</dbReference>
<dbReference type="InterPro" id="IPR043128">
    <property type="entry name" value="Rev_trsase/Diguanyl_cyclase"/>
</dbReference>
<evidence type="ECO:0000259" key="4">
    <source>
        <dbReference type="PROSITE" id="PS50887"/>
    </source>
</evidence>
<keyword evidence="2" id="KW-0732">Signal</keyword>
<dbReference type="OrthoDB" id="9814202at2"/>
<dbReference type="EMBL" id="SIUB01000001">
    <property type="protein sequence ID" value="TBN55224.1"/>
    <property type="molecule type" value="Genomic_DNA"/>
</dbReference>
<dbReference type="SMART" id="SM00052">
    <property type="entry name" value="EAL"/>
    <property type="match status" value="1"/>
</dbReference>
<dbReference type="PANTHER" id="PTHR44757:SF2">
    <property type="entry name" value="BIOFILM ARCHITECTURE MAINTENANCE PROTEIN MBAA"/>
    <property type="match status" value="1"/>
</dbReference>
<dbReference type="InterPro" id="IPR005330">
    <property type="entry name" value="MHYT_dom"/>
</dbReference>
<dbReference type="CDD" id="cd01949">
    <property type="entry name" value="GGDEF"/>
    <property type="match status" value="1"/>
</dbReference>
<protein>
    <submittedName>
        <fullName evidence="6">EAL domain-containing protein</fullName>
    </submittedName>
</protein>
<proteinExistence type="predicted"/>
<feature type="transmembrane region" description="Helical" evidence="1">
    <location>
        <begin position="198"/>
        <end position="222"/>
    </location>
</feature>
<dbReference type="SUPFAM" id="SSF55785">
    <property type="entry name" value="PYP-like sensor domain (PAS domain)"/>
    <property type="match status" value="1"/>
</dbReference>